<gene>
    <name evidence="1" type="ORF">OE749_12120</name>
</gene>
<protein>
    <submittedName>
        <fullName evidence="1">Acylneuraminate cytidylyltransferase family protein</fullName>
    </submittedName>
</protein>
<dbReference type="Pfam" id="PF02348">
    <property type="entry name" value="CTP_transf_3"/>
    <property type="match status" value="1"/>
</dbReference>
<name>A0ABT3A9U1_9ALTE</name>
<dbReference type="Gene3D" id="3.90.550.10">
    <property type="entry name" value="Spore Coat Polysaccharide Biosynthesis Protein SpsA, Chain A"/>
    <property type="match status" value="1"/>
</dbReference>
<dbReference type="SUPFAM" id="SSF53448">
    <property type="entry name" value="Nucleotide-diphospho-sugar transferases"/>
    <property type="match status" value="1"/>
</dbReference>
<proteinExistence type="predicted"/>
<dbReference type="EMBL" id="JAOWKX010000006">
    <property type="protein sequence ID" value="MCV2885441.1"/>
    <property type="molecule type" value="Genomic_DNA"/>
</dbReference>
<evidence type="ECO:0000313" key="2">
    <source>
        <dbReference type="Proteomes" id="UP001652504"/>
    </source>
</evidence>
<dbReference type="InterPro" id="IPR029044">
    <property type="entry name" value="Nucleotide-diphossugar_trans"/>
</dbReference>
<dbReference type="InterPro" id="IPR003329">
    <property type="entry name" value="Cytidylyl_trans"/>
</dbReference>
<organism evidence="1 2">
    <name type="scientific">Fluctibacter corallii</name>
    <dbReference type="NCBI Taxonomy" id="2984329"/>
    <lineage>
        <taxon>Bacteria</taxon>
        <taxon>Pseudomonadati</taxon>
        <taxon>Pseudomonadota</taxon>
        <taxon>Gammaproteobacteria</taxon>
        <taxon>Alteromonadales</taxon>
        <taxon>Alteromonadaceae</taxon>
        <taxon>Fluctibacter</taxon>
    </lineage>
</organism>
<dbReference type="CDD" id="cd02513">
    <property type="entry name" value="CMP-NeuAc_Synthase"/>
    <property type="match status" value="1"/>
</dbReference>
<reference evidence="1 2" key="1">
    <citation type="submission" date="2022-10" db="EMBL/GenBank/DDBJ databases">
        <title>Aestuariibacter sp. AA17 isolated from Montipora capitata coral fragment.</title>
        <authorList>
            <person name="Emsley S.A."/>
            <person name="Pfannmuller K.M."/>
            <person name="Loughran R.M."/>
            <person name="Shlafstein M."/>
            <person name="Papke E."/>
            <person name="Saw J.H."/>
            <person name="Ushijima B."/>
            <person name="Videau P."/>
        </authorList>
    </citation>
    <scope>NUCLEOTIDE SEQUENCE [LARGE SCALE GENOMIC DNA]</scope>
    <source>
        <strain evidence="1 2">AA17</strain>
    </source>
</reference>
<dbReference type="PANTHER" id="PTHR21485:SF6">
    <property type="entry name" value="N-ACYLNEURAMINATE CYTIDYLYLTRANSFERASE-RELATED"/>
    <property type="match status" value="1"/>
</dbReference>
<keyword evidence="1" id="KW-0808">Transferase</keyword>
<dbReference type="GO" id="GO:0016779">
    <property type="term" value="F:nucleotidyltransferase activity"/>
    <property type="evidence" value="ECO:0007669"/>
    <property type="project" value="UniProtKB-KW"/>
</dbReference>
<comment type="caution">
    <text evidence="1">The sequence shown here is derived from an EMBL/GenBank/DDBJ whole genome shotgun (WGS) entry which is preliminary data.</text>
</comment>
<dbReference type="PANTHER" id="PTHR21485">
    <property type="entry name" value="HAD SUPERFAMILY MEMBERS CMAS AND KDSC"/>
    <property type="match status" value="1"/>
</dbReference>
<keyword evidence="1" id="KW-0548">Nucleotidyltransferase</keyword>
<sequence>MTETIAIIPARSGSKSVKDKNLANLCGYPLIAYSIVAAKLSTVVERVVVSTDSDDYKQVSEYFGAEVPFLRPQKFAQDNSTDRGFLLHAMEWMKEMEGNVPEYWVHLRPTTPLREPVLIDNAVEKIRAERRATSLRSGHKSPENPLKWFTKDTHSFYQPILKDDGSERYNQPKEAFPQVYVPNGYVDVVLASQIMRSETTHGNQILSFDTPVSCEVDSPDELDYLRYQLQKDGSVLLTYLKENFPIYYKEQN</sequence>
<dbReference type="RefSeq" id="WP_263712733.1">
    <property type="nucleotide sequence ID" value="NZ_JAOWKX010000006.1"/>
</dbReference>
<dbReference type="Proteomes" id="UP001652504">
    <property type="component" value="Unassembled WGS sequence"/>
</dbReference>
<dbReference type="InterPro" id="IPR050793">
    <property type="entry name" value="CMP-NeuNAc_synthase"/>
</dbReference>
<keyword evidence="2" id="KW-1185">Reference proteome</keyword>
<evidence type="ECO:0000313" key="1">
    <source>
        <dbReference type="EMBL" id="MCV2885441.1"/>
    </source>
</evidence>
<accession>A0ABT3A9U1</accession>